<dbReference type="CDD" id="cd00075">
    <property type="entry name" value="HATPase"/>
    <property type="match status" value="1"/>
</dbReference>
<dbReference type="SMART" id="SM00387">
    <property type="entry name" value="HATPase_c"/>
    <property type="match status" value="1"/>
</dbReference>
<evidence type="ECO:0000313" key="11">
    <source>
        <dbReference type="EMBL" id="HDZ55052.1"/>
    </source>
</evidence>
<gene>
    <name evidence="11" type="ORF">ENH64_01060</name>
</gene>
<dbReference type="InterPro" id="IPR036890">
    <property type="entry name" value="HATPase_C_sf"/>
</dbReference>
<feature type="region of interest" description="Disordered" evidence="9">
    <location>
        <begin position="68"/>
        <end position="88"/>
    </location>
</feature>
<dbReference type="PROSITE" id="PS50109">
    <property type="entry name" value="HIS_KIN"/>
    <property type="match status" value="1"/>
</dbReference>
<evidence type="ECO:0000259" key="10">
    <source>
        <dbReference type="PROSITE" id="PS50109"/>
    </source>
</evidence>
<evidence type="ECO:0000256" key="2">
    <source>
        <dbReference type="ARBA" id="ARBA00012438"/>
    </source>
</evidence>
<dbReference type="GO" id="GO:0007234">
    <property type="term" value="P:osmosensory signaling via phosphorelay pathway"/>
    <property type="evidence" value="ECO:0007669"/>
    <property type="project" value="TreeGrafter"/>
</dbReference>
<feature type="domain" description="Histidine kinase" evidence="10">
    <location>
        <begin position="167"/>
        <end position="382"/>
    </location>
</feature>
<reference evidence="11" key="1">
    <citation type="journal article" date="2020" name="mSystems">
        <title>Genome- and Community-Level Interaction Insights into Carbon Utilization and Element Cycling Functions of Hydrothermarchaeota in Hydrothermal Sediment.</title>
        <authorList>
            <person name="Zhou Z."/>
            <person name="Liu Y."/>
            <person name="Xu W."/>
            <person name="Pan J."/>
            <person name="Luo Z.H."/>
            <person name="Li M."/>
        </authorList>
    </citation>
    <scope>NUCLEOTIDE SEQUENCE [LARGE SCALE GENOMIC DNA]</scope>
    <source>
        <strain evidence="11">HyVt-324</strain>
    </source>
</reference>
<dbReference type="GO" id="GO:0005524">
    <property type="term" value="F:ATP binding"/>
    <property type="evidence" value="ECO:0007669"/>
    <property type="project" value="UniProtKB-KW"/>
</dbReference>
<dbReference type="PANTHER" id="PTHR42878:SF7">
    <property type="entry name" value="SENSOR HISTIDINE KINASE GLRK"/>
    <property type="match status" value="1"/>
</dbReference>
<dbReference type="InterPro" id="IPR050351">
    <property type="entry name" value="BphY/WalK/GraS-like"/>
</dbReference>
<evidence type="ECO:0000256" key="5">
    <source>
        <dbReference type="ARBA" id="ARBA00022741"/>
    </source>
</evidence>
<evidence type="ECO:0000256" key="7">
    <source>
        <dbReference type="ARBA" id="ARBA00022840"/>
    </source>
</evidence>
<dbReference type="InterPro" id="IPR003594">
    <property type="entry name" value="HATPase_dom"/>
</dbReference>
<evidence type="ECO:0000256" key="9">
    <source>
        <dbReference type="SAM" id="MobiDB-lite"/>
    </source>
</evidence>
<comment type="catalytic activity">
    <reaction evidence="1">
        <text>ATP + protein L-histidine = ADP + protein N-phospho-L-histidine.</text>
        <dbReference type="EC" id="2.7.13.3"/>
    </reaction>
</comment>
<dbReference type="CDD" id="cd00082">
    <property type="entry name" value="HisKA"/>
    <property type="match status" value="1"/>
</dbReference>
<protein>
    <recommendedName>
        <fullName evidence="2">histidine kinase</fullName>
        <ecNumber evidence="2">2.7.13.3</ecNumber>
    </recommendedName>
</protein>
<dbReference type="AlphaFoldDB" id="A0A7V1FQZ1"/>
<dbReference type="SMART" id="SM00388">
    <property type="entry name" value="HisKA"/>
    <property type="match status" value="1"/>
</dbReference>
<dbReference type="GO" id="GO:0000156">
    <property type="term" value="F:phosphorelay response regulator activity"/>
    <property type="evidence" value="ECO:0007669"/>
    <property type="project" value="TreeGrafter"/>
</dbReference>
<dbReference type="Pfam" id="PF02518">
    <property type="entry name" value="HATPase_c"/>
    <property type="match status" value="1"/>
</dbReference>
<sequence>MERPFPWRGMRLHEFILANMEPILMEWEHYARKNQPTGANMNEVELRNHAQGLLEMIVADMMSLPVEPVQRDPTRDRQPGSERDDTVAQTHADCRLASGFSIDVMVSEYGFLRATVLRLFLKENEICNPEEVSDLIHFNEVIDQAVAESVTRHAETVTRHQNLFLGIIGHDLRAPLQFLSFGAQSLKRAQNVDDRLSLLGSHMVNSVLRMKEMLDNLMDFTQTRLGGGLKISLIEADLARISGQVVEEFRSANPDRVIRNDVIGDCTGRWDAGRVGQIYQNLIGNALQHGSLQGEVIISTEGTSADVVFTVHNLGPAIAESDLERFFDLLQQGLAGKPNPNKNMGLGLYVARQIVTAHNGTISVTSSETEGTTFRVWLPKQLSAPATVGRGV</sequence>
<feature type="compositionally biased region" description="Basic and acidic residues" evidence="9">
    <location>
        <begin position="69"/>
        <end position="86"/>
    </location>
</feature>
<evidence type="ECO:0000256" key="1">
    <source>
        <dbReference type="ARBA" id="ARBA00000085"/>
    </source>
</evidence>
<dbReference type="EC" id="2.7.13.3" evidence="2"/>
<evidence type="ECO:0000256" key="3">
    <source>
        <dbReference type="ARBA" id="ARBA00022553"/>
    </source>
</evidence>
<dbReference type="PANTHER" id="PTHR42878">
    <property type="entry name" value="TWO-COMPONENT HISTIDINE KINASE"/>
    <property type="match status" value="1"/>
</dbReference>
<dbReference type="PRINTS" id="PR00344">
    <property type="entry name" value="BCTRLSENSOR"/>
</dbReference>
<organism evidence="11">
    <name type="scientific">Halopseudomonas xinjiangensis</name>
    <dbReference type="NCBI Taxonomy" id="487184"/>
    <lineage>
        <taxon>Bacteria</taxon>
        <taxon>Pseudomonadati</taxon>
        <taxon>Pseudomonadota</taxon>
        <taxon>Gammaproteobacteria</taxon>
        <taxon>Pseudomonadales</taxon>
        <taxon>Pseudomonadaceae</taxon>
        <taxon>Halopseudomonas</taxon>
    </lineage>
</organism>
<dbReference type="InterPro" id="IPR003661">
    <property type="entry name" value="HisK_dim/P_dom"/>
</dbReference>
<keyword evidence="6 11" id="KW-0418">Kinase</keyword>
<dbReference type="Proteomes" id="UP000885703">
    <property type="component" value="Unassembled WGS sequence"/>
</dbReference>
<dbReference type="InterPro" id="IPR005467">
    <property type="entry name" value="His_kinase_dom"/>
</dbReference>
<keyword evidence="3" id="KW-0597">Phosphoprotein</keyword>
<comment type="caution">
    <text evidence="11">The sequence shown here is derived from an EMBL/GenBank/DDBJ whole genome shotgun (WGS) entry which is preliminary data.</text>
</comment>
<keyword evidence="7" id="KW-0067">ATP-binding</keyword>
<dbReference type="Gene3D" id="3.30.565.10">
    <property type="entry name" value="Histidine kinase-like ATPase, C-terminal domain"/>
    <property type="match status" value="1"/>
</dbReference>
<keyword evidence="5" id="KW-0547">Nucleotide-binding</keyword>
<dbReference type="GO" id="GO:0000155">
    <property type="term" value="F:phosphorelay sensor kinase activity"/>
    <property type="evidence" value="ECO:0007669"/>
    <property type="project" value="InterPro"/>
</dbReference>
<keyword evidence="4" id="KW-0808">Transferase</keyword>
<evidence type="ECO:0000256" key="6">
    <source>
        <dbReference type="ARBA" id="ARBA00022777"/>
    </source>
</evidence>
<evidence type="ECO:0000256" key="8">
    <source>
        <dbReference type="ARBA" id="ARBA00023012"/>
    </source>
</evidence>
<dbReference type="InterPro" id="IPR004358">
    <property type="entry name" value="Sig_transdc_His_kin-like_C"/>
</dbReference>
<proteinExistence type="predicted"/>
<dbReference type="EMBL" id="DRFO01000004">
    <property type="protein sequence ID" value="HDZ55052.1"/>
    <property type="molecule type" value="Genomic_DNA"/>
</dbReference>
<dbReference type="GO" id="GO:0030295">
    <property type="term" value="F:protein kinase activator activity"/>
    <property type="evidence" value="ECO:0007669"/>
    <property type="project" value="TreeGrafter"/>
</dbReference>
<dbReference type="Gene3D" id="1.10.287.130">
    <property type="match status" value="1"/>
</dbReference>
<dbReference type="SUPFAM" id="SSF47384">
    <property type="entry name" value="Homodimeric domain of signal transducing histidine kinase"/>
    <property type="match status" value="1"/>
</dbReference>
<dbReference type="SUPFAM" id="SSF55874">
    <property type="entry name" value="ATPase domain of HSP90 chaperone/DNA topoisomerase II/histidine kinase"/>
    <property type="match status" value="1"/>
</dbReference>
<accession>A0A7V1FQZ1</accession>
<keyword evidence="8" id="KW-0902">Two-component regulatory system</keyword>
<dbReference type="InterPro" id="IPR036097">
    <property type="entry name" value="HisK_dim/P_sf"/>
</dbReference>
<name>A0A7V1FQZ1_9GAMM</name>
<evidence type="ECO:0000256" key="4">
    <source>
        <dbReference type="ARBA" id="ARBA00022679"/>
    </source>
</evidence>